<keyword evidence="1" id="KW-0808">Transferase</keyword>
<evidence type="ECO:0000313" key="2">
    <source>
        <dbReference type="Proteomes" id="UP000479526"/>
    </source>
</evidence>
<keyword evidence="2" id="KW-1185">Reference proteome</keyword>
<dbReference type="Proteomes" id="UP000479526">
    <property type="component" value="Unassembled WGS sequence"/>
</dbReference>
<dbReference type="Gene3D" id="3.40.50.150">
    <property type="entry name" value="Vaccinia Virus protein VP39"/>
    <property type="match status" value="1"/>
</dbReference>
<dbReference type="Pfam" id="PF04672">
    <property type="entry name" value="Methyltransf_19"/>
    <property type="match status" value="1"/>
</dbReference>
<dbReference type="InterPro" id="IPR029063">
    <property type="entry name" value="SAM-dependent_MTases_sf"/>
</dbReference>
<dbReference type="GO" id="GO:0032259">
    <property type="term" value="P:methylation"/>
    <property type="evidence" value="ECO:0007669"/>
    <property type="project" value="UniProtKB-KW"/>
</dbReference>
<accession>A0A7C9JDR1</accession>
<evidence type="ECO:0000313" key="1">
    <source>
        <dbReference type="EMBL" id="NAS24604.1"/>
    </source>
</evidence>
<dbReference type="PIRSF" id="PIRSF017393">
    <property type="entry name" value="MTase_SAV2177"/>
    <property type="match status" value="1"/>
</dbReference>
<dbReference type="RefSeq" id="WP_161481779.1">
    <property type="nucleotide sequence ID" value="NZ_WXEW01000007.1"/>
</dbReference>
<protein>
    <submittedName>
        <fullName evidence="1">SAM-dependent methyltransferase</fullName>
    </submittedName>
</protein>
<organism evidence="1 2">
    <name type="scientific">Herbidospora solisilvae</name>
    <dbReference type="NCBI Taxonomy" id="2696284"/>
    <lineage>
        <taxon>Bacteria</taxon>
        <taxon>Bacillati</taxon>
        <taxon>Actinomycetota</taxon>
        <taxon>Actinomycetes</taxon>
        <taxon>Streptosporangiales</taxon>
        <taxon>Streptosporangiaceae</taxon>
        <taxon>Herbidospora</taxon>
    </lineage>
</organism>
<dbReference type="GO" id="GO:0008168">
    <property type="term" value="F:methyltransferase activity"/>
    <property type="evidence" value="ECO:0007669"/>
    <property type="project" value="UniProtKB-KW"/>
</dbReference>
<dbReference type="InterPro" id="IPR006764">
    <property type="entry name" value="SAM_dep_MeTrfase_SAV2177_type"/>
</dbReference>
<keyword evidence="1" id="KW-0489">Methyltransferase</keyword>
<sequence>MGEPTVESNSYATGVLAEWEGLELLSRRATAPERAFEPSVPNVARMYDYLLGGKDHYTADRAAADRLLKLVPDLRTLVWENRYFLGRAVRELAERGVRQFLDIGSGLPTRDNTHEILRAKLVEMSVPAESGRCVYVDNDRVAVLHGRLLAKATGDGVAVIEHDLRLPTEIVYDPEVRAVLDFDQPVGVLLAAIMHFVQDDEGPGEILRELWEVVPEGSYLVLSHAYAGDLDAGIATKAAGVYASASAPMVLRTAEEIEALITGAGWQLIEPGLCEVPDWRPDLYQQRSSDRSGAAFLGGVAIKPVTNGPAQARVNGRG</sequence>
<gene>
    <name evidence="1" type="ORF">GT755_23300</name>
</gene>
<dbReference type="EMBL" id="WXEW01000007">
    <property type="protein sequence ID" value="NAS24604.1"/>
    <property type="molecule type" value="Genomic_DNA"/>
</dbReference>
<reference evidence="1 2" key="1">
    <citation type="submission" date="2020-01" db="EMBL/GenBank/DDBJ databases">
        <title>Herbidospora sp. NEAU-GS84 nov., a novel actinomycete isolated from soil.</title>
        <authorList>
            <person name="Han L."/>
        </authorList>
    </citation>
    <scope>NUCLEOTIDE SEQUENCE [LARGE SCALE GENOMIC DNA]</scope>
    <source>
        <strain evidence="1 2">NEAU-GS84</strain>
    </source>
</reference>
<dbReference type="AlphaFoldDB" id="A0A7C9JDR1"/>
<comment type="caution">
    <text evidence="1">The sequence shown here is derived from an EMBL/GenBank/DDBJ whole genome shotgun (WGS) entry which is preliminary data.</text>
</comment>
<proteinExistence type="predicted"/>
<name>A0A7C9JDR1_9ACTN</name>
<dbReference type="SUPFAM" id="SSF53335">
    <property type="entry name" value="S-adenosyl-L-methionine-dependent methyltransferases"/>
    <property type="match status" value="1"/>
</dbReference>